<accession>A0A4R2HVW1</accession>
<name>A0A4R2HVW1_9ACTN</name>
<dbReference type="EMBL" id="SLWN01000001">
    <property type="protein sequence ID" value="TCO35653.1"/>
    <property type="molecule type" value="Genomic_DNA"/>
</dbReference>
<protein>
    <submittedName>
        <fullName evidence="2">Uncharacterized protein</fullName>
    </submittedName>
</protein>
<organism evidence="2 3">
    <name type="scientific">Kribbella steppae</name>
    <dbReference type="NCBI Taxonomy" id="2512223"/>
    <lineage>
        <taxon>Bacteria</taxon>
        <taxon>Bacillati</taxon>
        <taxon>Actinomycetota</taxon>
        <taxon>Actinomycetes</taxon>
        <taxon>Propionibacteriales</taxon>
        <taxon>Kribbellaceae</taxon>
        <taxon>Kribbella</taxon>
    </lineage>
</organism>
<reference evidence="2 3" key="1">
    <citation type="journal article" date="2015" name="Stand. Genomic Sci.">
        <title>Genomic Encyclopedia of Bacterial and Archaeal Type Strains, Phase III: the genomes of soil and plant-associated and newly described type strains.</title>
        <authorList>
            <person name="Whitman W.B."/>
            <person name="Woyke T."/>
            <person name="Klenk H.P."/>
            <person name="Zhou Y."/>
            <person name="Lilburn T.G."/>
            <person name="Beck B.J."/>
            <person name="De Vos P."/>
            <person name="Vandamme P."/>
            <person name="Eisen J.A."/>
            <person name="Garrity G."/>
            <person name="Hugenholtz P."/>
            <person name="Kyrpides N.C."/>
        </authorList>
    </citation>
    <scope>NUCLEOTIDE SEQUENCE [LARGE SCALE GENOMIC DNA]</scope>
    <source>
        <strain evidence="2 3">VKM Ac-2572</strain>
    </source>
</reference>
<feature type="compositionally biased region" description="Acidic residues" evidence="1">
    <location>
        <begin position="38"/>
        <end position="47"/>
    </location>
</feature>
<gene>
    <name evidence="2" type="ORF">EV652_101538</name>
</gene>
<evidence type="ECO:0000313" key="2">
    <source>
        <dbReference type="EMBL" id="TCO35653.1"/>
    </source>
</evidence>
<sequence length="53" mass="5839">MSTTPAVPPLPDPLDPDRPFPGRGRPEDDPDLTPNPEPEIDPDENPDEQLPQN</sequence>
<comment type="caution">
    <text evidence="2">The sequence shown here is derived from an EMBL/GenBank/DDBJ whole genome shotgun (WGS) entry which is preliminary data.</text>
</comment>
<keyword evidence="3" id="KW-1185">Reference proteome</keyword>
<evidence type="ECO:0000313" key="3">
    <source>
        <dbReference type="Proteomes" id="UP000294508"/>
    </source>
</evidence>
<feature type="region of interest" description="Disordered" evidence="1">
    <location>
        <begin position="1"/>
        <end position="53"/>
    </location>
</feature>
<proteinExistence type="predicted"/>
<feature type="compositionally biased region" description="Basic and acidic residues" evidence="1">
    <location>
        <begin position="15"/>
        <end position="27"/>
    </location>
</feature>
<feature type="compositionally biased region" description="Pro residues" evidence="1">
    <location>
        <begin position="1"/>
        <end position="13"/>
    </location>
</feature>
<dbReference type="AlphaFoldDB" id="A0A4R2HVW1"/>
<dbReference type="RefSeq" id="WP_158441076.1">
    <property type="nucleotide sequence ID" value="NZ_SLWN01000001.1"/>
</dbReference>
<dbReference type="Proteomes" id="UP000294508">
    <property type="component" value="Unassembled WGS sequence"/>
</dbReference>
<evidence type="ECO:0000256" key="1">
    <source>
        <dbReference type="SAM" id="MobiDB-lite"/>
    </source>
</evidence>